<dbReference type="Proteomes" id="UP000032522">
    <property type="component" value="Unassembled WGS sequence"/>
</dbReference>
<sequence>MATVVFDFQQAVFTLESMVAKIQRQAQTIEKLVRENEQLRQENQRLRQETQQWKARIAELEACTKKNSTHSHLPPSSDRFVAKSPSRQPSPKQPGGQPGHRGTTLRQVPTPDHRVLHRVTQCKGCGHSLEHVAPLQVDIRQVFDLPVVRMEVTQHEREVKGCPECHLVQQAEFPFYVTNHVQYGPAITSLVLYWNHAQLIPYERVTEMVKALVDHSISAGTVVNMTRRWLPVVEAAIKEIDAALLASKTLHVDETSLRVNGKNQWVHVASTAKVTRYGLHRSRGKQATDDIGILPRYKGTMVHDAYSVYPMYTEASHALCHAHHLRELRAYTELYGHSWSKEMTEALLEMKQAVENAGGALPEEDVRYWEAVYDELLANGRRELEERCRQGKQEGARNAQHFIQRLEKRKQEALLFLRKKEVPFDHNQAERDLRMVKVKQKISGTFRQEDDAEAFCVMRSVISTLPKHGKPVWESLQRLLSGESLQTILHSS</sequence>
<evidence type="ECO:0000259" key="4">
    <source>
        <dbReference type="Pfam" id="PF13005"/>
    </source>
</evidence>
<dbReference type="AlphaFoldDB" id="A0A0D8BNA6"/>
<proteinExistence type="predicted"/>
<organism evidence="6 7">
    <name type="scientific">Geobacillus kaustophilus</name>
    <dbReference type="NCBI Taxonomy" id="1462"/>
    <lineage>
        <taxon>Bacteria</taxon>
        <taxon>Bacillati</taxon>
        <taxon>Bacillota</taxon>
        <taxon>Bacilli</taxon>
        <taxon>Bacillales</taxon>
        <taxon>Anoxybacillaceae</taxon>
        <taxon>Geobacillus</taxon>
        <taxon>Geobacillus thermoleovorans group</taxon>
    </lineage>
</organism>
<dbReference type="EMBL" id="JYBP01000003">
    <property type="protein sequence ID" value="KJE25678.1"/>
    <property type="molecule type" value="Genomic_DNA"/>
</dbReference>
<dbReference type="RefSeq" id="WP_044731056.1">
    <property type="nucleotide sequence ID" value="NZ_JYBP01000003.1"/>
</dbReference>
<dbReference type="Pfam" id="PF13005">
    <property type="entry name" value="zf-IS66"/>
    <property type="match status" value="1"/>
</dbReference>
<keyword evidence="6" id="KW-0862">Zinc</keyword>
<dbReference type="PANTHER" id="PTHR33678">
    <property type="entry name" value="BLL1576 PROTEIN"/>
    <property type="match status" value="1"/>
</dbReference>
<name>A0A0D8BNA6_GEOKU</name>
<feature type="coiled-coil region" evidence="1">
    <location>
        <begin position="15"/>
        <end position="63"/>
    </location>
</feature>
<dbReference type="PANTHER" id="PTHR33678:SF1">
    <property type="entry name" value="BLL1576 PROTEIN"/>
    <property type="match status" value="1"/>
</dbReference>
<dbReference type="InterPro" id="IPR052344">
    <property type="entry name" value="Transposase-related"/>
</dbReference>
<gene>
    <name evidence="6" type="ORF">LG52_848</name>
</gene>
<keyword evidence="6" id="KW-0863">Zinc-finger</keyword>
<dbReference type="PATRIC" id="fig|1462.6.peg.1009"/>
<dbReference type="InterPro" id="IPR024474">
    <property type="entry name" value="Znf_dom_IS66"/>
</dbReference>
<protein>
    <submittedName>
        <fullName evidence="6">Zinc-finger binding domain of transposase IS66 family protein</fullName>
    </submittedName>
</protein>
<evidence type="ECO:0000259" key="3">
    <source>
        <dbReference type="Pfam" id="PF03050"/>
    </source>
</evidence>
<reference evidence="6 7" key="1">
    <citation type="submission" date="2015-01" db="EMBL/GenBank/DDBJ databases">
        <authorList>
            <person name="Filippidou S."/>
            <person name="Jeanneret N."/>
            <person name="Russel-Delif L."/>
            <person name="Junier T."/>
            <person name="Wunderlin T."/>
            <person name="Molina V."/>
            <person name="Johnson S.L."/>
            <person name="Davenport K.W."/>
            <person name="Chain P.S."/>
            <person name="Dorador C."/>
            <person name="Junier P."/>
        </authorList>
    </citation>
    <scope>NUCLEOTIDE SEQUENCE [LARGE SCALE GENOMIC DNA]</scope>
    <source>
        <strain evidence="6 7">Et7/4</strain>
    </source>
</reference>
<feature type="domain" description="DUF6444" evidence="5">
    <location>
        <begin position="34"/>
        <end position="104"/>
    </location>
</feature>
<evidence type="ECO:0000256" key="2">
    <source>
        <dbReference type="SAM" id="MobiDB-lite"/>
    </source>
</evidence>
<dbReference type="InterPro" id="IPR045618">
    <property type="entry name" value="DUF6444"/>
</dbReference>
<accession>A0A0D8BNA6</accession>
<feature type="region of interest" description="Disordered" evidence="2">
    <location>
        <begin position="65"/>
        <end position="110"/>
    </location>
</feature>
<dbReference type="GO" id="GO:0008270">
    <property type="term" value="F:zinc ion binding"/>
    <property type="evidence" value="ECO:0007669"/>
    <property type="project" value="UniProtKB-KW"/>
</dbReference>
<keyword evidence="1" id="KW-0175">Coiled coil</keyword>
<evidence type="ECO:0000259" key="5">
    <source>
        <dbReference type="Pfam" id="PF20042"/>
    </source>
</evidence>
<evidence type="ECO:0000313" key="6">
    <source>
        <dbReference type="EMBL" id="KJE25678.1"/>
    </source>
</evidence>
<feature type="compositionally biased region" description="Low complexity" evidence="2">
    <location>
        <begin position="83"/>
        <end position="95"/>
    </location>
</feature>
<comment type="caution">
    <text evidence="6">The sequence shown here is derived from an EMBL/GenBank/DDBJ whole genome shotgun (WGS) entry which is preliminary data.</text>
</comment>
<feature type="domain" description="Transposase IS66 zinc-finger binding" evidence="4">
    <location>
        <begin position="120"/>
        <end position="166"/>
    </location>
</feature>
<dbReference type="Pfam" id="PF03050">
    <property type="entry name" value="DDE_Tnp_IS66"/>
    <property type="match status" value="1"/>
</dbReference>
<evidence type="ECO:0000313" key="7">
    <source>
        <dbReference type="Proteomes" id="UP000032522"/>
    </source>
</evidence>
<feature type="domain" description="Transposase IS66 central" evidence="3">
    <location>
        <begin position="180"/>
        <end position="453"/>
    </location>
</feature>
<dbReference type="InterPro" id="IPR004291">
    <property type="entry name" value="Transposase_IS66_central"/>
</dbReference>
<dbReference type="OrthoDB" id="61007at2"/>
<keyword evidence="6" id="KW-0479">Metal-binding</keyword>
<dbReference type="Gene3D" id="1.20.5.340">
    <property type="match status" value="1"/>
</dbReference>
<dbReference type="Pfam" id="PF20042">
    <property type="entry name" value="DUF6444"/>
    <property type="match status" value="1"/>
</dbReference>
<dbReference type="NCBIfam" id="NF033517">
    <property type="entry name" value="transpos_IS66"/>
    <property type="match status" value="1"/>
</dbReference>
<evidence type="ECO:0000256" key="1">
    <source>
        <dbReference type="SAM" id="Coils"/>
    </source>
</evidence>